<comment type="subcellular location">
    <subcellularLocation>
        <location evidence="1 7">Cell membrane</location>
        <topology evidence="1 7">Multi-pass membrane protein</topology>
    </subcellularLocation>
</comment>
<feature type="transmembrane region" description="Helical" evidence="7">
    <location>
        <begin position="280"/>
        <end position="301"/>
    </location>
</feature>
<dbReference type="CDD" id="cd06261">
    <property type="entry name" value="TM_PBP2"/>
    <property type="match status" value="1"/>
</dbReference>
<evidence type="ECO:0000256" key="2">
    <source>
        <dbReference type="ARBA" id="ARBA00022448"/>
    </source>
</evidence>
<dbReference type="PROSITE" id="PS50928">
    <property type="entry name" value="ABC_TM1"/>
    <property type="match status" value="1"/>
</dbReference>
<organism evidence="9 10">
    <name type="scientific">Actinocorallia longicatena</name>
    <dbReference type="NCBI Taxonomy" id="111803"/>
    <lineage>
        <taxon>Bacteria</taxon>
        <taxon>Bacillati</taxon>
        <taxon>Actinomycetota</taxon>
        <taxon>Actinomycetes</taxon>
        <taxon>Streptosporangiales</taxon>
        <taxon>Thermomonosporaceae</taxon>
        <taxon>Actinocorallia</taxon>
    </lineage>
</organism>
<feature type="transmembrane region" description="Helical" evidence="7">
    <location>
        <begin position="99"/>
        <end position="120"/>
    </location>
</feature>
<keyword evidence="6 7" id="KW-0472">Membrane</keyword>
<dbReference type="PANTHER" id="PTHR43163">
    <property type="entry name" value="DIPEPTIDE TRANSPORT SYSTEM PERMEASE PROTEIN DPPB-RELATED"/>
    <property type="match status" value="1"/>
</dbReference>
<comment type="caution">
    <text evidence="9">The sequence shown here is derived from an EMBL/GenBank/DDBJ whole genome shotgun (WGS) entry which is preliminary data.</text>
</comment>
<keyword evidence="3" id="KW-1003">Cell membrane</keyword>
<protein>
    <submittedName>
        <fullName evidence="9">ABC transporter permease</fullName>
    </submittedName>
</protein>
<accession>A0ABP6QLC6</accession>
<feature type="transmembrane region" description="Helical" evidence="7">
    <location>
        <begin position="7"/>
        <end position="28"/>
    </location>
</feature>
<evidence type="ECO:0000313" key="10">
    <source>
        <dbReference type="Proteomes" id="UP001501237"/>
    </source>
</evidence>
<keyword evidence="2 7" id="KW-0813">Transport</keyword>
<dbReference type="Pfam" id="PF00528">
    <property type="entry name" value="BPD_transp_1"/>
    <property type="match status" value="1"/>
</dbReference>
<reference evidence="10" key="1">
    <citation type="journal article" date="2019" name="Int. J. Syst. Evol. Microbiol.">
        <title>The Global Catalogue of Microorganisms (GCM) 10K type strain sequencing project: providing services to taxonomists for standard genome sequencing and annotation.</title>
        <authorList>
            <consortium name="The Broad Institute Genomics Platform"/>
            <consortium name="The Broad Institute Genome Sequencing Center for Infectious Disease"/>
            <person name="Wu L."/>
            <person name="Ma J."/>
        </authorList>
    </citation>
    <scope>NUCLEOTIDE SEQUENCE [LARGE SCALE GENOMIC DNA]</scope>
    <source>
        <strain evidence="10">JCM 9377</strain>
    </source>
</reference>
<dbReference type="RefSeq" id="WP_344838166.1">
    <property type="nucleotide sequence ID" value="NZ_BAAAUV010000035.1"/>
</dbReference>
<gene>
    <name evidence="9" type="ORF">GCM10010468_73940</name>
</gene>
<dbReference type="Proteomes" id="UP001501237">
    <property type="component" value="Unassembled WGS sequence"/>
</dbReference>
<evidence type="ECO:0000256" key="3">
    <source>
        <dbReference type="ARBA" id="ARBA00022475"/>
    </source>
</evidence>
<dbReference type="Pfam" id="PF19300">
    <property type="entry name" value="BPD_transp_1_N"/>
    <property type="match status" value="1"/>
</dbReference>
<dbReference type="InterPro" id="IPR000515">
    <property type="entry name" value="MetI-like"/>
</dbReference>
<sequence>MYLVRRAARFAISAVLVVLASFAMLHLIPGDPVRAAMGPTAPADAVAARRAELGLDRPVLDQLWTYLGKVATGDFGVSALTRQPAGEMVADRLPATLQLVLPAIVVAFAVAVPLGMWTAARTEHGRSPRTELAFSSVTGILTVLPEFLLAVFMIWLFSNRLGWLPPAERSGPSSFVMPVAAMAAGPIALLARYVRLEAVRELSSDYIRLARAKRLPVHRIHLRHLLPNTLTAALTSGGTVLSSLLAGSVVIENVFRWPGLGGAMVDAIVNKDYALAQASILVYGIIALTVVFAVDLLLVALDPRSTLRETG</sequence>
<keyword evidence="4 7" id="KW-0812">Transmembrane</keyword>
<feature type="transmembrane region" description="Helical" evidence="7">
    <location>
        <begin position="175"/>
        <end position="194"/>
    </location>
</feature>
<dbReference type="Gene3D" id="1.10.3720.10">
    <property type="entry name" value="MetI-like"/>
    <property type="match status" value="1"/>
</dbReference>
<keyword evidence="5 7" id="KW-1133">Transmembrane helix</keyword>
<evidence type="ECO:0000256" key="4">
    <source>
        <dbReference type="ARBA" id="ARBA00022692"/>
    </source>
</evidence>
<evidence type="ECO:0000256" key="6">
    <source>
        <dbReference type="ARBA" id="ARBA00023136"/>
    </source>
</evidence>
<keyword evidence="10" id="KW-1185">Reference proteome</keyword>
<name>A0ABP6QLC6_9ACTN</name>
<dbReference type="InterPro" id="IPR045621">
    <property type="entry name" value="BPD_transp_1_N"/>
</dbReference>
<evidence type="ECO:0000313" key="9">
    <source>
        <dbReference type="EMBL" id="GAA3238431.1"/>
    </source>
</evidence>
<evidence type="ECO:0000256" key="5">
    <source>
        <dbReference type="ARBA" id="ARBA00022989"/>
    </source>
</evidence>
<proteinExistence type="inferred from homology"/>
<evidence type="ECO:0000256" key="1">
    <source>
        <dbReference type="ARBA" id="ARBA00004651"/>
    </source>
</evidence>
<feature type="domain" description="ABC transmembrane type-1" evidence="8">
    <location>
        <begin position="93"/>
        <end position="298"/>
    </location>
</feature>
<dbReference type="InterPro" id="IPR035906">
    <property type="entry name" value="MetI-like_sf"/>
</dbReference>
<dbReference type="EMBL" id="BAAAUV010000035">
    <property type="protein sequence ID" value="GAA3238431.1"/>
    <property type="molecule type" value="Genomic_DNA"/>
</dbReference>
<feature type="transmembrane region" description="Helical" evidence="7">
    <location>
        <begin position="132"/>
        <end position="155"/>
    </location>
</feature>
<dbReference type="PANTHER" id="PTHR43163:SF2">
    <property type="entry name" value="ABC TRANSPORTER PERMEASE PROTEIN"/>
    <property type="match status" value="1"/>
</dbReference>
<comment type="similarity">
    <text evidence="7">Belongs to the binding-protein-dependent transport system permease family.</text>
</comment>
<evidence type="ECO:0000256" key="7">
    <source>
        <dbReference type="RuleBase" id="RU363032"/>
    </source>
</evidence>
<evidence type="ECO:0000259" key="8">
    <source>
        <dbReference type="PROSITE" id="PS50928"/>
    </source>
</evidence>
<feature type="transmembrane region" description="Helical" evidence="7">
    <location>
        <begin position="229"/>
        <end position="251"/>
    </location>
</feature>
<dbReference type="SUPFAM" id="SSF161098">
    <property type="entry name" value="MetI-like"/>
    <property type="match status" value="1"/>
</dbReference>